<dbReference type="InterPro" id="IPR049427">
    <property type="entry name" value="Acyl-ACP_TE_C"/>
</dbReference>
<evidence type="ECO:0000313" key="2">
    <source>
        <dbReference type="EMBL" id="KAK3105667.1"/>
    </source>
</evidence>
<sequence length="245" mass="28437">SLFFLFDSIIHFACYKKSFLDVPNLLKEVTIYVTYSNVCIHKHFYGVSYDKHSLTCTLNVIGVSESEVAFRLEIANPGHNFPSAIMEIISVSVNPVTKMRCPLPKWWVSKYKLQNGSRSSLLTPENSMKIPNKPAEMRIKVVYSDTDRNNHTNWKSYARFCYDSLMDACIDGKYRKVKVKDTGRAVQFFEIWFFKESVLGDDLNIFSWEVDNENENVVEFEIRNRGSLCCRAKMNLYDVDLKSKL</sequence>
<keyword evidence="3" id="KW-1185">Reference proteome</keyword>
<comment type="caution">
    <text evidence="2">The sequence shown here is derived from an EMBL/GenBank/DDBJ whole genome shotgun (WGS) entry which is preliminary data.</text>
</comment>
<gene>
    <name evidence="2" type="ORF">FSP39_002966</name>
</gene>
<dbReference type="Proteomes" id="UP001186944">
    <property type="component" value="Unassembled WGS sequence"/>
</dbReference>
<dbReference type="PANTHER" id="PTHR34487">
    <property type="entry name" value="ACYL-ACP THIOESTERASE"/>
    <property type="match status" value="1"/>
</dbReference>
<dbReference type="SUPFAM" id="SSF54637">
    <property type="entry name" value="Thioesterase/thiol ester dehydrase-isomerase"/>
    <property type="match status" value="1"/>
</dbReference>
<name>A0AA89C4I4_PINIB</name>
<evidence type="ECO:0000259" key="1">
    <source>
        <dbReference type="Pfam" id="PF20791"/>
    </source>
</evidence>
<accession>A0AA89C4I4</accession>
<dbReference type="Gene3D" id="3.10.129.10">
    <property type="entry name" value="Hotdog Thioesterase"/>
    <property type="match status" value="1"/>
</dbReference>
<evidence type="ECO:0000313" key="3">
    <source>
        <dbReference type="Proteomes" id="UP001186944"/>
    </source>
</evidence>
<proteinExistence type="predicted"/>
<dbReference type="PANTHER" id="PTHR34487:SF1">
    <property type="entry name" value="ACYL-ACP THIOESTERASE"/>
    <property type="match status" value="1"/>
</dbReference>
<feature type="non-terminal residue" evidence="2">
    <location>
        <position position="1"/>
    </location>
</feature>
<feature type="domain" description="Acyl-ACP thioesterase-like C-terminal" evidence="1">
    <location>
        <begin position="133"/>
        <end position="234"/>
    </location>
</feature>
<protein>
    <recommendedName>
        <fullName evidence="1">Acyl-ACP thioesterase-like C-terminal domain-containing protein</fullName>
    </recommendedName>
</protein>
<dbReference type="AlphaFoldDB" id="A0AA89C4I4"/>
<organism evidence="2 3">
    <name type="scientific">Pinctada imbricata</name>
    <name type="common">Atlantic pearl-oyster</name>
    <name type="synonym">Pinctada martensii</name>
    <dbReference type="NCBI Taxonomy" id="66713"/>
    <lineage>
        <taxon>Eukaryota</taxon>
        <taxon>Metazoa</taxon>
        <taxon>Spiralia</taxon>
        <taxon>Lophotrochozoa</taxon>
        <taxon>Mollusca</taxon>
        <taxon>Bivalvia</taxon>
        <taxon>Autobranchia</taxon>
        <taxon>Pteriomorphia</taxon>
        <taxon>Pterioida</taxon>
        <taxon>Pterioidea</taxon>
        <taxon>Pteriidae</taxon>
        <taxon>Pinctada</taxon>
    </lineage>
</organism>
<dbReference type="Pfam" id="PF20791">
    <property type="entry name" value="Acyl-ACP_TE_C"/>
    <property type="match status" value="1"/>
</dbReference>
<dbReference type="InterPro" id="IPR029069">
    <property type="entry name" value="HotDog_dom_sf"/>
</dbReference>
<dbReference type="EMBL" id="VSWD01000003">
    <property type="protein sequence ID" value="KAK3105667.1"/>
    <property type="molecule type" value="Genomic_DNA"/>
</dbReference>
<reference evidence="2" key="1">
    <citation type="submission" date="2019-08" db="EMBL/GenBank/DDBJ databases">
        <title>The improved chromosome-level genome for the pearl oyster Pinctada fucata martensii using PacBio sequencing and Hi-C.</title>
        <authorList>
            <person name="Zheng Z."/>
        </authorList>
    </citation>
    <scope>NUCLEOTIDE SEQUENCE</scope>
    <source>
        <strain evidence="2">ZZ-2019</strain>
        <tissue evidence="2">Adductor muscle</tissue>
    </source>
</reference>